<sequence>MKIISDKIRTRRDFAFYVFKKASFQSLLRFADIILEIVGFIMLIIGLPVAIISTQLVCSVLGAVIFFIGLILNIIKYGKYSKYELKRTNAFDITKIIQCESEFSSDKGTVEFTREELILSENSEGKKDIDWIFMSHELNKYLCDTSYTLKLEDQKDDSVKKEQITRLIKGHWDTLSRYLIHKATEAFKNGKAFYNEDKLCMADGFSLNSDAHVLKINCSKGGYYDSYLTNNIYEHRLRDKNGDKKSIAYASEAFSQMRPYSKKGDKYNKADISESDTLRAYRNTLLNNEFGVSTIAITRDNYIFQLIQSDRAQSSGQLIVPSGSGSCDYDDICGDDFRKTITYAMQRELWEETGFKCPRKQKRQRIEKFGETHVIGFFRWLKRNGKPEMLGISYIDVNYNDIKPNAAEVKKEAVLVDRIRTIDDLKEYLKRIKAQTHPIGYNDYDGVSVPLLALVIALEELLKDTEMALKVANVLRLQV</sequence>
<feature type="domain" description="Nudix hydrolase" evidence="2">
    <location>
        <begin position="287"/>
        <end position="438"/>
    </location>
</feature>
<keyword evidence="1" id="KW-0812">Transmembrane</keyword>
<evidence type="ECO:0000313" key="3">
    <source>
        <dbReference type="EMBL" id="SHN72597.1"/>
    </source>
</evidence>
<dbReference type="EMBL" id="FRDN01000007">
    <property type="protein sequence ID" value="SHN72597.1"/>
    <property type="molecule type" value="Genomic_DNA"/>
</dbReference>
<evidence type="ECO:0000256" key="1">
    <source>
        <dbReference type="SAM" id="Phobius"/>
    </source>
</evidence>
<keyword evidence="1" id="KW-1133">Transmembrane helix</keyword>
<dbReference type="AlphaFoldDB" id="A0A1M7TPD5"/>
<feature type="transmembrane region" description="Helical" evidence="1">
    <location>
        <begin position="59"/>
        <end position="78"/>
    </location>
</feature>
<dbReference type="RefSeq" id="WP_015944820.1">
    <property type="nucleotide sequence ID" value="NZ_FRDN01000007.1"/>
</dbReference>
<accession>A0A1M7TPD5</accession>
<evidence type="ECO:0000313" key="4">
    <source>
        <dbReference type="Proteomes" id="UP000184010"/>
    </source>
</evidence>
<protein>
    <recommendedName>
        <fullName evidence="2">Nudix hydrolase domain-containing protein</fullName>
    </recommendedName>
</protein>
<dbReference type="Proteomes" id="UP000184010">
    <property type="component" value="Unassembled WGS sequence"/>
</dbReference>
<keyword evidence="1" id="KW-0472">Membrane</keyword>
<evidence type="ECO:0000259" key="2">
    <source>
        <dbReference type="PROSITE" id="PS51462"/>
    </source>
</evidence>
<gene>
    <name evidence="3" type="ORF">SAMN02745215_02329</name>
</gene>
<feature type="transmembrane region" description="Helical" evidence="1">
    <location>
        <begin position="30"/>
        <end position="53"/>
    </location>
</feature>
<keyword evidence="4" id="KW-1185">Reference proteome</keyword>
<dbReference type="PROSITE" id="PS51462">
    <property type="entry name" value="NUDIX"/>
    <property type="match status" value="1"/>
</dbReference>
<proteinExistence type="predicted"/>
<name>A0A1M7TPD5_9FIRM</name>
<reference evidence="4" key="1">
    <citation type="submission" date="2016-12" db="EMBL/GenBank/DDBJ databases">
        <authorList>
            <person name="Varghese N."/>
            <person name="Submissions S."/>
        </authorList>
    </citation>
    <scope>NUCLEOTIDE SEQUENCE [LARGE SCALE GENOMIC DNA]</scope>
    <source>
        <strain evidence="4">DSM 11544</strain>
    </source>
</reference>
<organism evidence="3 4">
    <name type="scientific">Desulfitobacterium chlororespirans DSM 11544</name>
    <dbReference type="NCBI Taxonomy" id="1121395"/>
    <lineage>
        <taxon>Bacteria</taxon>
        <taxon>Bacillati</taxon>
        <taxon>Bacillota</taxon>
        <taxon>Clostridia</taxon>
        <taxon>Eubacteriales</taxon>
        <taxon>Desulfitobacteriaceae</taxon>
        <taxon>Desulfitobacterium</taxon>
    </lineage>
</organism>
<dbReference type="InterPro" id="IPR000086">
    <property type="entry name" value="NUDIX_hydrolase_dom"/>
</dbReference>